<proteinExistence type="predicted"/>
<evidence type="ECO:0000256" key="4">
    <source>
        <dbReference type="ARBA" id="ARBA00023136"/>
    </source>
</evidence>
<feature type="non-terminal residue" evidence="7">
    <location>
        <position position="404"/>
    </location>
</feature>
<keyword evidence="8" id="KW-1185">Reference proteome</keyword>
<name>D8QCF6_SCHCM</name>
<dbReference type="HOGENOM" id="CLU_011607_0_1_1"/>
<dbReference type="SUPFAM" id="SSF56300">
    <property type="entry name" value="Metallo-dependent phosphatases"/>
    <property type="match status" value="1"/>
</dbReference>
<dbReference type="GO" id="GO:0016787">
    <property type="term" value="F:hydrolase activity"/>
    <property type="evidence" value="ECO:0007669"/>
    <property type="project" value="InterPro"/>
</dbReference>
<dbReference type="Gene3D" id="3.60.21.10">
    <property type="match status" value="1"/>
</dbReference>
<dbReference type="AlphaFoldDB" id="D8QCF6"/>
<accession>D8QCF6</accession>
<dbReference type="InterPro" id="IPR033308">
    <property type="entry name" value="PGAP5/Cdc1/Ted1"/>
</dbReference>
<keyword evidence="4 5" id="KW-0472">Membrane</keyword>
<dbReference type="GO" id="GO:0006506">
    <property type="term" value="P:GPI anchor biosynthetic process"/>
    <property type="evidence" value="ECO:0007669"/>
    <property type="project" value="InterPro"/>
</dbReference>
<dbReference type="GO" id="GO:0016020">
    <property type="term" value="C:membrane"/>
    <property type="evidence" value="ECO:0007669"/>
    <property type="project" value="UniProtKB-SubCell"/>
</dbReference>
<dbReference type="Proteomes" id="UP000007431">
    <property type="component" value="Unassembled WGS sequence"/>
</dbReference>
<organism evidence="8">
    <name type="scientific">Schizophyllum commune (strain H4-8 / FGSC 9210)</name>
    <name type="common">Split gill fungus</name>
    <dbReference type="NCBI Taxonomy" id="578458"/>
    <lineage>
        <taxon>Eukaryota</taxon>
        <taxon>Fungi</taxon>
        <taxon>Dikarya</taxon>
        <taxon>Basidiomycota</taxon>
        <taxon>Agaricomycotina</taxon>
        <taxon>Agaricomycetes</taxon>
        <taxon>Agaricomycetidae</taxon>
        <taxon>Agaricales</taxon>
        <taxon>Schizophyllaceae</taxon>
        <taxon>Schizophyllum</taxon>
    </lineage>
</organism>
<feature type="transmembrane region" description="Helical" evidence="5">
    <location>
        <begin position="383"/>
        <end position="402"/>
    </location>
</feature>
<dbReference type="PANTHER" id="PTHR13315">
    <property type="entry name" value="METALLO PHOSPHOESTERASE RELATED"/>
    <property type="match status" value="1"/>
</dbReference>
<feature type="domain" description="Calcineurin-like phosphoesterase" evidence="6">
    <location>
        <begin position="72"/>
        <end position="308"/>
    </location>
</feature>
<keyword evidence="2 5" id="KW-0812">Transmembrane</keyword>
<reference evidence="7 8" key="1">
    <citation type="journal article" date="2010" name="Nat. Biotechnol.">
        <title>Genome sequence of the model mushroom Schizophyllum commune.</title>
        <authorList>
            <person name="Ohm R.A."/>
            <person name="de Jong J.F."/>
            <person name="Lugones L.G."/>
            <person name="Aerts A."/>
            <person name="Kothe E."/>
            <person name="Stajich J.E."/>
            <person name="de Vries R.P."/>
            <person name="Record E."/>
            <person name="Levasseur A."/>
            <person name="Baker S.E."/>
            <person name="Bartholomew K.A."/>
            <person name="Coutinho P.M."/>
            <person name="Erdmann S."/>
            <person name="Fowler T.J."/>
            <person name="Gathman A.C."/>
            <person name="Lombard V."/>
            <person name="Henrissat B."/>
            <person name="Knabe N."/>
            <person name="Kuees U."/>
            <person name="Lilly W.W."/>
            <person name="Lindquist E."/>
            <person name="Lucas S."/>
            <person name="Magnuson J.K."/>
            <person name="Piumi F."/>
            <person name="Raudaskoski M."/>
            <person name="Salamov A."/>
            <person name="Schmutz J."/>
            <person name="Schwarze F.W.M.R."/>
            <person name="vanKuyk P.A."/>
            <person name="Horton J.S."/>
            <person name="Grigoriev I.V."/>
            <person name="Woesten H.A.B."/>
        </authorList>
    </citation>
    <scope>NUCLEOTIDE SEQUENCE [LARGE SCALE GENOMIC DNA]</scope>
    <source>
        <strain evidence="8">H4-8 / FGSC 9210</strain>
    </source>
</reference>
<keyword evidence="3 5" id="KW-1133">Transmembrane helix</keyword>
<gene>
    <name evidence="7" type="ORF">SCHCODRAFT_58766</name>
</gene>
<evidence type="ECO:0000256" key="1">
    <source>
        <dbReference type="ARBA" id="ARBA00004141"/>
    </source>
</evidence>
<dbReference type="GO" id="GO:0005783">
    <property type="term" value="C:endoplasmic reticulum"/>
    <property type="evidence" value="ECO:0007669"/>
    <property type="project" value="TreeGrafter"/>
</dbReference>
<protein>
    <recommendedName>
        <fullName evidence="6">Calcineurin-like phosphoesterase domain-containing protein</fullName>
    </recommendedName>
</protein>
<comment type="subcellular location">
    <subcellularLocation>
        <location evidence="1">Membrane</location>
        <topology evidence="1">Multi-pass membrane protein</topology>
    </subcellularLocation>
</comment>
<evidence type="ECO:0000256" key="3">
    <source>
        <dbReference type="ARBA" id="ARBA00022989"/>
    </source>
</evidence>
<sequence>MGISERRKYKATARWAYSRPLVLNALRLLWIVVVVWGEIGVYYWSLSSCRWPDKNLPLADLHLKPQHASPLHILLISDPQVRPPRDFWEDTSWLASAREFFFELNLKRNWHVTRRLKPQTIFFLGDMLASGKYVHSEQEFEQYWQKFQDTFAFENGTDVYYLPGNNDFGMGASRSLSVNVRAYYKKYVGPLNQAVPLRGHNFVALDAPGLVDEDYRRSASGLPHQQWSPTLGGTLDFIRDPNYRITEQGPVVLLSHIPLHRPDTATCGRLREKGTIRRGVGHGYQNTLGKETTYYLLDTLHPIAVFSGDNRDYCEYNHTSRHIDPETRTKISEESVREVTIKSFSMARNIHHPGFHLLSLVEPSTGAPSLADTACFLPDQPGLFSALYWPFVAITTLLLLFLNL</sequence>
<dbReference type="OMA" id="IGFHYXF"/>
<dbReference type="EMBL" id="GL377309">
    <property type="protein sequence ID" value="EFI94922.1"/>
    <property type="molecule type" value="Genomic_DNA"/>
</dbReference>
<dbReference type="InParanoid" id="D8QCF6"/>
<dbReference type="InterPro" id="IPR004843">
    <property type="entry name" value="Calcineurin-like_PHP"/>
</dbReference>
<evidence type="ECO:0000313" key="8">
    <source>
        <dbReference type="Proteomes" id="UP000007431"/>
    </source>
</evidence>
<feature type="transmembrane region" description="Helical" evidence="5">
    <location>
        <begin position="21"/>
        <end position="44"/>
    </location>
</feature>
<evidence type="ECO:0000256" key="2">
    <source>
        <dbReference type="ARBA" id="ARBA00022692"/>
    </source>
</evidence>
<evidence type="ECO:0000256" key="5">
    <source>
        <dbReference type="SAM" id="Phobius"/>
    </source>
</evidence>
<evidence type="ECO:0000259" key="6">
    <source>
        <dbReference type="Pfam" id="PF00149"/>
    </source>
</evidence>
<evidence type="ECO:0000313" key="7">
    <source>
        <dbReference type="EMBL" id="EFI94922.1"/>
    </source>
</evidence>
<dbReference type="FunCoup" id="D8QCF6">
    <property type="interactions" value="220"/>
</dbReference>
<dbReference type="VEuPathDB" id="FungiDB:SCHCODRAFT_02634923"/>
<dbReference type="InterPro" id="IPR029052">
    <property type="entry name" value="Metallo-depent_PP-like"/>
</dbReference>
<dbReference type="STRING" id="578458.D8QCF6"/>
<dbReference type="PANTHER" id="PTHR13315:SF4">
    <property type="entry name" value="METALLOPHOSPHOESTERASE, ISOFORM E"/>
    <property type="match status" value="1"/>
</dbReference>
<dbReference type="eggNOG" id="KOG3662">
    <property type="taxonomic scope" value="Eukaryota"/>
</dbReference>
<dbReference type="Pfam" id="PF00149">
    <property type="entry name" value="Metallophos"/>
    <property type="match status" value="1"/>
</dbReference>